<dbReference type="PROSITE" id="PS51918">
    <property type="entry name" value="RADICAL_SAM"/>
    <property type="match status" value="1"/>
</dbReference>
<gene>
    <name evidence="6" type="ORF">F4559_003555</name>
</gene>
<dbReference type="GO" id="GO:0016491">
    <property type="term" value="F:oxidoreductase activity"/>
    <property type="evidence" value="ECO:0007669"/>
    <property type="project" value="InterPro"/>
</dbReference>
<feature type="domain" description="Radical SAM core" evidence="5">
    <location>
        <begin position="10"/>
        <end position="240"/>
    </location>
</feature>
<evidence type="ECO:0000256" key="2">
    <source>
        <dbReference type="ARBA" id="ARBA00022723"/>
    </source>
</evidence>
<evidence type="ECO:0000259" key="5">
    <source>
        <dbReference type="PROSITE" id="PS51918"/>
    </source>
</evidence>
<dbReference type="EMBL" id="JACHJS010000001">
    <property type="protein sequence ID" value="MBB4966196.1"/>
    <property type="molecule type" value="Genomic_DNA"/>
</dbReference>
<keyword evidence="2" id="KW-0479">Metal-binding</keyword>
<dbReference type="InterPro" id="IPR013785">
    <property type="entry name" value="Aldolase_TIM"/>
</dbReference>
<reference evidence="6 7" key="1">
    <citation type="submission" date="2020-08" db="EMBL/GenBank/DDBJ databases">
        <title>Sequencing the genomes of 1000 actinobacteria strains.</title>
        <authorList>
            <person name="Klenk H.-P."/>
        </authorList>
    </citation>
    <scope>NUCLEOTIDE SEQUENCE [LARGE SCALE GENOMIC DNA]</scope>
    <source>
        <strain evidence="6 7">DSM 45084</strain>
    </source>
</reference>
<dbReference type="SFLD" id="SFLDG01067">
    <property type="entry name" value="SPASM/twitch_domain_containing"/>
    <property type="match status" value="1"/>
</dbReference>
<dbReference type="PANTHER" id="PTHR43273:SF8">
    <property type="entry name" value="RADICAL SAM DOMAIN PROTEIN"/>
    <property type="match status" value="1"/>
</dbReference>
<dbReference type="Pfam" id="PF04055">
    <property type="entry name" value="Radical_SAM"/>
    <property type="match status" value="1"/>
</dbReference>
<dbReference type="GO" id="GO:0046872">
    <property type="term" value="F:metal ion binding"/>
    <property type="evidence" value="ECO:0007669"/>
    <property type="project" value="UniProtKB-KW"/>
</dbReference>
<dbReference type="SFLD" id="SFLDG01072">
    <property type="entry name" value="dehydrogenase_like"/>
    <property type="match status" value="1"/>
</dbReference>
<dbReference type="PANTHER" id="PTHR43273">
    <property type="entry name" value="ANAEROBIC SULFATASE-MATURATING ENZYME HOMOLOG ASLB-RELATED"/>
    <property type="match status" value="1"/>
</dbReference>
<proteinExistence type="predicted"/>
<dbReference type="SUPFAM" id="SSF102114">
    <property type="entry name" value="Radical SAM enzymes"/>
    <property type="match status" value="1"/>
</dbReference>
<dbReference type="InterPro" id="IPR023867">
    <property type="entry name" value="Sulphatase_maturase_rSAM"/>
</dbReference>
<evidence type="ECO:0000313" key="6">
    <source>
        <dbReference type="EMBL" id="MBB4966196.1"/>
    </source>
</evidence>
<keyword evidence="4" id="KW-0411">Iron-sulfur</keyword>
<keyword evidence="7" id="KW-1185">Reference proteome</keyword>
<dbReference type="NCBIfam" id="NF041718">
    <property type="entry name" value="rSAM_phane_AMC"/>
    <property type="match status" value="1"/>
</dbReference>
<dbReference type="GO" id="GO:0051536">
    <property type="term" value="F:iron-sulfur cluster binding"/>
    <property type="evidence" value="ECO:0007669"/>
    <property type="project" value="UniProtKB-KW"/>
</dbReference>
<dbReference type="SFLD" id="SFLDS00029">
    <property type="entry name" value="Radical_SAM"/>
    <property type="match status" value="1"/>
</dbReference>
<keyword evidence="3" id="KW-0408">Iron</keyword>
<dbReference type="CDD" id="cd01335">
    <property type="entry name" value="Radical_SAM"/>
    <property type="match status" value="1"/>
</dbReference>
<protein>
    <recommendedName>
        <fullName evidence="5">Radical SAM core domain-containing protein</fullName>
    </recommendedName>
</protein>
<keyword evidence="1" id="KW-0949">S-adenosyl-L-methionine</keyword>
<dbReference type="SFLD" id="SFLDG01386">
    <property type="entry name" value="main_SPASM_domain-containing"/>
    <property type="match status" value="1"/>
</dbReference>
<evidence type="ECO:0000256" key="3">
    <source>
        <dbReference type="ARBA" id="ARBA00023004"/>
    </source>
</evidence>
<dbReference type="InterPro" id="IPR007197">
    <property type="entry name" value="rSAM"/>
</dbReference>
<dbReference type="Proteomes" id="UP000542674">
    <property type="component" value="Unassembled WGS sequence"/>
</dbReference>
<dbReference type="Gene3D" id="3.20.20.70">
    <property type="entry name" value="Aldolase class I"/>
    <property type="match status" value="1"/>
</dbReference>
<organism evidence="6 7">
    <name type="scientific">Saccharothrix violaceirubra</name>
    <dbReference type="NCBI Taxonomy" id="413306"/>
    <lineage>
        <taxon>Bacteria</taxon>
        <taxon>Bacillati</taxon>
        <taxon>Actinomycetota</taxon>
        <taxon>Actinomycetes</taxon>
        <taxon>Pseudonocardiales</taxon>
        <taxon>Pseudonocardiaceae</taxon>
        <taxon>Saccharothrix</taxon>
    </lineage>
</organism>
<name>A0A7W7WWK1_9PSEU</name>
<comment type="caution">
    <text evidence="6">The sequence shown here is derived from an EMBL/GenBank/DDBJ whole genome shotgun (WGS) entry which is preliminary data.</text>
</comment>
<evidence type="ECO:0000256" key="1">
    <source>
        <dbReference type="ARBA" id="ARBA00022691"/>
    </source>
</evidence>
<dbReference type="InterPro" id="IPR058240">
    <property type="entry name" value="rSAM_sf"/>
</dbReference>
<sequence length="379" mass="41353">MNRSVLSGNELFLPARAVVLQPETLCNLDCSYCYLPFRQRRNRMSIEVAQAVADSIRAWTASATVEVCWHGGEPLATGRTYLSKLMDCFNGMDVKHSIQTNATLINESWCRFLAGRQVHVGVSIDGDNSDNVNRVDRSGRPAYGKIVRGIREPVDHGHEVHAIAVVSDPSAERARRLYEFAASLGISELGVNIEEQEGVNATVNAHDRAEVIGFWSELTRIWAENPVLRIREVARSLGCIGAVLRDDSTVIRTGPAIDPLPTVGYDGSVTLIPPELAGFSGPHGSFATGSILVDSLDKIIARSEGSRWIAEFARGVENCRASCAFFDFCGGGHPANRYFELGRLDTTETNYCRNSKIALLEGVLKNAQPDAAGRTHPLA</sequence>
<evidence type="ECO:0000313" key="7">
    <source>
        <dbReference type="Proteomes" id="UP000542674"/>
    </source>
</evidence>
<accession>A0A7W7WWK1</accession>
<dbReference type="AlphaFoldDB" id="A0A7W7WWK1"/>
<dbReference type="RefSeq" id="WP_221447266.1">
    <property type="nucleotide sequence ID" value="NZ_BAABAI010000005.1"/>
</dbReference>
<evidence type="ECO:0000256" key="4">
    <source>
        <dbReference type="ARBA" id="ARBA00023014"/>
    </source>
</evidence>